<dbReference type="SUPFAM" id="SSF53850">
    <property type="entry name" value="Periplasmic binding protein-like II"/>
    <property type="match status" value="1"/>
</dbReference>
<feature type="transmembrane region" description="Helical" evidence="3">
    <location>
        <begin position="12"/>
        <end position="32"/>
    </location>
</feature>
<feature type="domain" description="PBP" evidence="4">
    <location>
        <begin position="36"/>
        <end position="264"/>
    </location>
</feature>
<evidence type="ECO:0000256" key="1">
    <source>
        <dbReference type="ARBA" id="ARBA00022448"/>
    </source>
</evidence>
<accession>A0A8T8K5A1</accession>
<evidence type="ECO:0000313" key="6">
    <source>
        <dbReference type="Proteomes" id="UP000681041"/>
    </source>
</evidence>
<dbReference type="EMBL" id="CP058560">
    <property type="protein sequence ID" value="QUH23704.1"/>
    <property type="molecule type" value="Genomic_DNA"/>
</dbReference>
<name>A0A8T8K5A1_9EURY</name>
<dbReference type="NCBIfam" id="TIGR02136">
    <property type="entry name" value="ptsS_2"/>
    <property type="match status" value="1"/>
</dbReference>
<dbReference type="OrthoDB" id="53390at2157"/>
<reference evidence="5" key="1">
    <citation type="submission" date="2020-07" db="EMBL/GenBank/DDBJ databases">
        <title>Methanobacterium. sp. MethCan genome.</title>
        <authorList>
            <person name="Postec A."/>
            <person name="Quemeneur M."/>
        </authorList>
    </citation>
    <scope>NUCLEOTIDE SEQUENCE</scope>
    <source>
        <strain evidence="5">MethCAN</strain>
    </source>
</reference>
<organism evidence="5 6">
    <name type="scientific">Methanobacterium alkalithermotolerans</name>
    <dbReference type="NCBI Taxonomy" id="2731220"/>
    <lineage>
        <taxon>Archaea</taxon>
        <taxon>Methanobacteriati</taxon>
        <taxon>Methanobacteriota</taxon>
        <taxon>Methanomada group</taxon>
        <taxon>Methanobacteria</taxon>
        <taxon>Methanobacteriales</taxon>
        <taxon>Methanobacteriaceae</taxon>
        <taxon>Methanobacterium</taxon>
    </lineage>
</organism>
<keyword evidence="2" id="KW-0732">Signal</keyword>
<evidence type="ECO:0000256" key="2">
    <source>
        <dbReference type="ARBA" id="ARBA00022729"/>
    </source>
</evidence>
<keyword evidence="1" id="KW-0813">Transport</keyword>
<dbReference type="InterPro" id="IPR050811">
    <property type="entry name" value="Phosphate_ABC_transporter"/>
</dbReference>
<keyword evidence="3" id="KW-0812">Transmembrane</keyword>
<dbReference type="PANTHER" id="PTHR30570">
    <property type="entry name" value="PERIPLASMIC PHOSPHATE BINDING COMPONENT OF PHOSPHATE ABC TRANSPORTER"/>
    <property type="match status" value="1"/>
</dbReference>
<evidence type="ECO:0000256" key="3">
    <source>
        <dbReference type="SAM" id="Phobius"/>
    </source>
</evidence>
<dbReference type="Gene3D" id="3.40.190.10">
    <property type="entry name" value="Periplasmic binding protein-like II"/>
    <property type="match status" value="2"/>
</dbReference>
<dbReference type="KEGG" id="meme:HYG87_07990"/>
<protein>
    <submittedName>
        <fullName evidence="5">Phosphate ABC transporter substrate-binding protein</fullName>
    </submittedName>
</protein>
<dbReference type="CDD" id="cd13653">
    <property type="entry name" value="PBP2_phosphate_like_1"/>
    <property type="match status" value="1"/>
</dbReference>
<keyword evidence="3" id="KW-0472">Membrane</keyword>
<sequence>MNRGDNLDTKYIIGIIVAIIIIAGAFLAFGGGNSGGDTTIEVVGSTSVQPVAEKLAEEYMKSHPDVKINVQGGGSSVGIKSAQDGIADIGTSSKNLKDDEKQGLTDYLIAKDGIVVAVNDENSVSDLTLDQIKDIFSGKITNWNEVGGSDAPINVITREDGSGTLDAFKEIVMGKETEIKADAIVQSSTEAVKQSVAQDPNAIGFVSFAAMSDDVKALNIGGVEPTEATIADGSYEVQRPFFFITKGDAQGAVKEFIDWVLGPEGQEIVKSEKLIPAK</sequence>
<evidence type="ECO:0000313" key="5">
    <source>
        <dbReference type="EMBL" id="QUH23704.1"/>
    </source>
</evidence>
<proteinExistence type="predicted"/>
<gene>
    <name evidence="5" type="ORF">HYG87_07990</name>
</gene>
<keyword evidence="6" id="KW-1185">Reference proteome</keyword>
<dbReference type="AlphaFoldDB" id="A0A8T8K5A1"/>
<dbReference type="Proteomes" id="UP000681041">
    <property type="component" value="Chromosome"/>
</dbReference>
<keyword evidence="3" id="KW-1133">Transmembrane helix</keyword>
<dbReference type="PANTHER" id="PTHR30570:SF1">
    <property type="entry name" value="PHOSPHATE-BINDING PROTEIN PSTS"/>
    <property type="match status" value="1"/>
</dbReference>
<dbReference type="InterPro" id="IPR024370">
    <property type="entry name" value="PBP_domain"/>
</dbReference>
<dbReference type="GO" id="GO:0042301">
    <property type="term" value="F:phosphate ion binding"/>
    <property type="evidence" value="ECO:0007669"/>
    <property type="project" value="InterPro"/>
</dbReference>
<dbReference type="InterPro" id="IPR011862">
    <property type="entry name" value="Phos-bd"/>
</dbReference>
<dbReference type="Pfam" id="PF12849">
    <property type="entry name" value="PBP_like_2"/>
    <property type="match status" value="1"/>
</dbReference>
<evidence type="ECO:0000259" key="4">
    <source>
        <dbReference type="Pfam" id="PF12849"/>
    </source>
</evidence>